<evidence type="ECO:0000313" key="1">
    <source>
        <dbReference type="EMBL" id="GHA26102.1"/>
    </source>
</evidence>
<protein>
    <submittedName>
        <fullName evidence="1">Uncharacterized protein</fullName>
    </submittedName>
</protein>
<dbReference type="Proteomes" id="UP000610456">
    <property type="component" value="Unassembled WGS sequence"/>
</dbReference>
<name>A0A918S5U8_9FLAO</name>
<dbReference type="AlphaFoldDB" id="A0A918S5U8"/>
<gene>
    <name evidence="1" type="ORF">GCM10007103_04260</name>
</gene>
<dbReference type="RefSeq" id="WP_189602980.1">
    <property type="nucleotide sequence ID" value="NZ_BMXB01000001.1"/>
</dbReference>
<reference evidence="1" key="1">
    <citation type="journal article" date="2014" name="Int. J. Syst. Evol. Microbiol.">
        <title>Complete genome sequence of Corynebacterium casei LMG S-19264T (=DSM 44701T), isolated from a smear-ripened cheese.</title>
        <authorList>
            <consortium name="US DOE Joint Genome Institute (JGI-PGF)"/>
            <person name="Walter F."/>
            <person name="Albersmeier A."/>
            <person name="Kalinowski J."/>
            <person name="Ruckert C."/>
        </authorList>
    </citation>
    <scope>NUCLEOTIDE SEQUENCE</scope>
    <source>
        <strain evidence="1">KCTC 12719</strain>
    </source>
</reference>
<organism evidence="1 2">
    <name type="scientific">Salinimicrobium marinum</name>
    <dbReference type="NCBI Taxonomy" id="680283"/>
    <lineage>
        <taxon>Bacteria</taxon>
        <taxon>Pseudomonadati</taxon>
        <taxon>Bacteroidota</taxon>
        <taxon>Flavobacteriia</taxon>
        <taxon>Flavobacteriales</taxon>
        <taxon>Flavobacteriaceae</taxon>
        <taxon>Salinimicrobium</taxon>
    </lineage>
</organism>
<comment type="caution">
    <text evidence="1">The sequence shown here is derived from an EMBL/GenBank/DDBJ whole genome shotgun (WGS) entry which is preliminary data.</text>
</comment>
<accession>A0A918S5U8</accession>
<reference evidence="1" key="2">
    <citation type="submission" date="2020-09" db="EMBL/GenBank/DDBJ databases">
        <authorList>
            <person name="Sun Q."/>
            <person name="Kim S."/>
        </authorList>
    </citation>
    <scope>NUCLEOTIDE SEQUENCE</scope>
    <source>
        <strain evidence="1">KCTC 12719</strain>
    </source>
</reference>
<proteinExistence type="predicted"/>
<evidence type="ECO:0000313" key="2">
    <source>
        <dbReference type="Proteomes" id="UP000610456"/>
    </source>
</evidence>
<dbReference type="EMBL" id="BMXB01000001">
    <property type="protein sequence ID" value="GHA26102.1"/>
    <property type="molecule type" value="Genomic_DNA"/>
</dbReference>
<sequence>MFADEDDMKTAASFLLLLLLTIGALAQSPYPGIEKKPVPLGVSSKLPGAVNLSYFPGEGQNHYIITYHNLDSPQYYEPETISLYGDEQDLEEFYRFLKKGFTSQESRIKNIGNGEKIMVDYAYSSIRIAVLRKNGLNSLFFLSQKQLDRLFSKN</sequence>
<keyword evidence="2" id="KW-1185">Reference proteome</keyword>